<dbReference type="FunFam" id="2.60.120.260:FF:000016">
    <property type="entry name" value="Contactin-associated protein-like 4 isoform 1"/>
    <property type="match status" value="3"/>
</dbReference>
<evidence type="ECO:0000256" key="2">
    <source>
        <dbReference type="SAM" id="SignalP"/>
    </source>
</evidence>
<dbReference type="Proteomes" id="UP001159428">
    <property type="component" value="Unassembled WGS sequence"/>
</dbReference>
<sequence>MNFLLCVQLIVLSVVASQAFLCKEASLSCPVITRNHRRLKGFTLKTFHSASLISCSLQCQRKPRCISTNFRKISKTEGTCDFSVQNAGEESPKGPVPLGMESGVITDSQISASSVYDNAHGPQNGRSHFKGAKAPLAFVSAGWAADLLNTNQWLQVDLRNTARVIGIATQGRHDYDQWVTKYKLQYGDDGQTYSIYRRNGDTSDTIFPGNTDRDTVVYHDLNPVIDARFVRVLPMEWFEFIGMRMELYSCQTPVPLGMESGAIFDSQITASSVYNDNLAASNARLHFKGSENPLRRAGWVPGVKNTNQWLQVDLQQTTRVIGIATQGRHDFDQWVTEYKLQYGDDGQTFRVYKRNGDTSDTFFPGNKDRDTVVYHDLNPLIYVRYVRLDREKKPNEFFSVWSPVPLGMESGAIFDSQITASSVYNDNLAASNARLHFKGSENSLRRAGWVPGVKNTNQWLQVDLQQTTRVIGIATQGRHDFDQWVTEYKLQYGDDGQTFRVYKRNGDTSDTFFLGNKDRDTVVYHDLNPLIYVRYVRVLPMEWKRTISMRIELYSCEESPKGPVPLVMESGVITYSQISASSVYDNTHGPQNGRLHFKGAKAPLAFVSAGWAADLLNTNQWLQVDLRNTARVIGIATQGRHDYDQWVTKYKLQYGDDGQTYSIYRRNGDTSDTIFPGNTDRDTVVYHDLNPVIDARFVRVLPMEWLEFIGMRMELYSCQIVASQALVSKEASLSCPVITYNHRRLKGFAFKTIHFASLISCGLLCQRDPRCVSTNFRNFFKSEGTCELNDRGVLLTEKGNELEYDEEAIYTQFYDTKVTKKSR</sequence>
<feature type="domain" description="F5/8 type C" evidence="3">
    <location>
        <begin position="93"/>
        <end position="250"/>
    </location>
</feature>
<dbReference type="PROSITE" id="PS01285">
    <property type="entry name" value="FA58C_1"/>
    <property type="match status" value="4"/>
</dbReference>
<feature type="domain" description="F5/8 type C" evidence="3">
    <location>
        <begin position="251"/>
        <end position="388"/>
    </location>
</feature>
<proteinExistence type="predicted"/>
<dbReference type="SMART" id="SM00231">
    <property type="entry name" value="FA58C"/>
    <property type="match status" value="4"/>
</dbReference>
<dbReference type="Pfam" id="PF00754">
    <property type="entry name" value="F5_F8_type_C"/>
    <property type="match status" value="4"/>
</dbReference>
<evidence type="ECO:0000313" key="6">
    <source>
        <dbReference type="Proteomes" id="UP001159428"/>
    </source>
</evidence>
<dbReference type="PANTHER" id="PTHR24543:SF325">
    <property type="entry name" value="F5_8 TYPE C DOMAIN-CONTAINING PROTEIN"/>
    <property type="match status" value="1"/>
</dbReference>
<protein>
    <submittedName>
        <fullName evidence="5">Uncharacterized protein</fullName>
    </submittedName>
</protein>
<dbReference type="PANTHER" id="PTHR24543">
    <property type="entry name" value="MULTICOPPER OXIDASE-RELATED"/>
    <property type="match status" value="1"/>
</dbReference>
<dbReference type="PROSITE" id="PS50022">
    <property type="entry name" value="FA58C_3"/>
    <property type="match status" value="4"/>
</dbReference>
<dbReference type="Gene3D" id="2.60.120.260">
    <property type="entry name" value="Galactose-binding domain-like"/>
    <property type="match status" value="4"/>
</dbReference>
<keyword evidence="6" id="KW-1185">Reference proteome</keyword>
<dbReference type="PROSITE" id="PS50948">
    <property type="entry name" value="PAN"/>
    <property type="match status" value="1"/>
</dbReference>
<keyword evidence="1" id="KW-1015">Disulfide bond</keyword>
<feature type="domain" description="F5/8 type C" evidence="3">
    <location>
        <begin position="561"/>
        <end position="718"/>
    </location>
</feature>
<accession>A0AAU9XNI9</accession>
<comment type="caution">
    <text evidence="5">The sequence shown here is derived from an EMBL/GenBank/DDBJ whole genome shotgun (WGS) entry which is preliminary data.</text>
</comment>
<gene>
    <name evidence="5" type="ORF">PMEA_00027505</name>
</gene>
<dbReference type="FunFam" id="2.60.120.260:FF:000002">
    <property type="entry name" value="Coagulation factor VIII"/>
    <property type="match status" value="1"/>
</dbReference>
<reference evidence="5 6" key="1">
    <citation type="submission" date="2022-05" db="EMBL/GenBank/DDBJ databases">
        <authorList>
            <consortium name="Genoscope - CEA"/>
            <person name="William W."/>
        </authorList>
    </citation>
    <scope>NUCLEOTIDE SEQUENCE [LARGE SCALE GENOMIC DNA]</scope>
</reference>
<dbReference type="InterPro" id="IPR008979">
    <property type="entry name" value="Galactose-bd-like_sf"/>
</dbReference>
<name>A0AAU9XNI9_9CNID</name>
<evidence type="ECO:0000259" key="4">
    <source>
        <dbReference type="PROSITE" id="PS50948"/>
    </source>
</evidence>
<dbReference type="CDD" id="cd00057">
    <property type="entry name" value="FA58C"/>
    <property type="match status" value="4"/>
</dbReference>
<dbReference type="AlphaFoldDB" id="A0AAU9XNI9"/>
<feature type="domain" description="Apple" evidence="4">
    <location>
        <begin position="735"/>
        <end position="808"/>
    </location>
</feature>
<dbReference type="InterPro" id="IPR000421">
    <property type="entry name" value="FA58C"/>
</dbReference>
<evidence type="ECO:0000313" key="5">
    <source>
        <dbReference type="EMBL" id="CAH3154083.1"/>
    </source>
</evidence>
<dbReference type="EMBL" id="CALNXJ010000055">
    <property type="protein sequence ID" value="CAH3154083.1"/>
    <property type="molecule type" value="Genomic_DNA"/>
</dbReference>
<dbReference type="InterPro" id="IPR003609">
    <property type="entry name" value="Pan_app"/>
</dbReference>
<keyword evidence="2" id="KW-0732">Signal</keyword>
<feature type="domain" description="F5/8 type C" evidence="3">
    <location>
        <begin position="400"/>
        <end position="556"/>
    </location>
</feature>
<feature type="signal peptide" evidence="2">
    <location>
        <begin position="1"/>
        <end position="19"/>
    </location>
</feature>
<evidence type="ECO:0000259" key="3">
    <source>
        <dbReference type="PROSITE" id="PS50022"/>
    </source>
</evidence>
<dbReference type="SUPFAM" id="SSF49785">
    <property type="entry name" value="Galactose-binding domain-like"/>
    <property type="match status" value="4"/>
</dbReference>
<feature type="chain" id="PRO_5043717813" evidence="2">
    <location>
        <begin position="20"/>
        <end position="823"/>
    </location>
</feature>
<evidence type="ECO:0000256" key="1">
    <source>
        <dbReference type="ARBA" id="ARBA00023157"/>
    </source>
</evidence>
<organism evidence="5 6">
    <name type="scientific">Pocillopora meandrina</name>
    <dbReference type="NCBI Taxonomy" id="46732"/>
    <lineage>
        <taxon>Eukaryota</taxon>
        <taxon>Metazoa</taxon>
        <taxon>Cnidaria</taxon>
        <taxon>Anthozoa</taxon>
        <taxon>Hexacorallia</taxon>
        <taxon>Scleractinia</taxon>
        <taxon>Astrocoeniina</taxon>
        <taxon>Pocilloporidae</taxon>
        <taxon>Pocillopora</taxon>
    </lineage>
</organism>